<evidence type="ECO:0000256" key="3">
    <source>
        <dbReference type="ARBA" id="ARBA00022801"/>
    </source>
</evidence>
<gene>
    <name evidence="7" type="ORF">CY34DRAFT_682737</name>
</gene>
<dbReference type="GO" id="GO:0016926">
    <property type="term" value="P:protein desumoylation"/>
    <property type="evidence" value="ECO:0007669"/>
    <property type="project" value="TreeGrafter"/>
</dbReference>
<dbReference type="GO" id="GO:0005634">
    <property type="term" value="C:nucleus"/>
    <property type="evidence" value="ECO:0007669"/>
    <property type="project" value="TreeGrafter"/>
</dbReference>
<dbReference type="InParanoid" id="A0A0D0B1B7"/>
<evidence type="ECO:0000313" key="8">
    <source>
        <dbReference type="Proteomes" id="UP000054485"/>
    </source>
</evidence>
<keyword evidence="8" id="KW-1185">Reference proteome</keyword>
<dbReference type="STRING" id="930992.A0A0D0B1B7"/>
<dbReference type="Pfam" id="PF02902">
    <property type="entry name" value="Peptidase_C48"/>
    <property type="match status" value="1"/>
</dbReference>
<dbReference type="Gene3D" id="3.40.395.10">
    <property type="entry name" value="Adenoviral Proteinase, Chain A"/>
    <property type="match status" value="1"/>
</dbReference>
<keyword evidence="4" id="KW-0788">Thiol protease</keyword>
<keyword evidence="3" id="KW-0378">Hydrolase</keyword>
<name>A0A0D0B1B7_9AGAM</name>
<evidence type="ECO:0000313" key="7">
    <source>
        <dbReference type="EMBL" id="KIK43804.1"/>
    </source>
</evidence>
<dbReference type="OrthoDB" id="2976051at2759"/>
<evidence type="ECO:0000256" key="4">
    <source>
        <dbReference type="ARBA" id="ARBA00022807"/>
    </source>
</evidence>
<reference evidence="7 8" key="1">
    <citation type="submission" date="2014-04" db="EMBL/GenBank/DDBJ databases">
        <authorList>
            <consortium name="DOE Joint Genome Institute"/>
            <person name="Kuo A."/>
            <person name="Ruytinx J."/>
            <person name="Rineau F."/>
            <person name="Colpaert J."/>
            <person name="Kohler A."/>
            <person name="Nagy L.G."/>
            <person name="Floudas D."/>
            <person name="Copeland A."/>
            <person name="Barry K.W."/>
            <person name="Cichocki N."/>
            <person name="Veneault-Fourrey C."/>
            <person name="LaButti K."/>
            <person name="Lindquist E.A."/>
            <person name="Lipzen A."/>
            <person name="Lundell T."/>
            <person name="Morin E."/>
            <person name="Murat C."/>
            <person name="Sun H."/>
            <person name="Tunlid A."/>
            <person name="Henrissat B."/>
            <person name="Grigoriev I.V."/>
            <person name="Hibbett D.S."/>
            <person name="Martin F."/>
            <person name="Nordberg H.P."/>
            <person name="Cantor M.N."/>
            <person name="Hua S.X."/>
        </authorList>
    </citation>
    <scope>NUCLEOTIDE SEQUENCE [LARGE SCALE GENOMIC DNA]</scope>
    <source>
        <strain evidence="7 8">UH-Slu-Lm8-n1</strain>
    </source>
</reference>
<organism evidence="7 8">
    <name type="scientific">Suillus luteus UH-Slu-Lm8-n1</name>
    <dbReference type="NCBI Taxonomy" id="930992"/>
    <lineage>
        <taxon>Eukaryota</taxon>
        <taxon>Fungi</taxon>
        <taxon>Dikarya</taxon>
        <taxon>Basidiomycota</taxon>
        <taxon>Agaricomycotina</taxon>
        <taxon>Agaricomycetes</taxon>
        <taxon>Agaricomycetidae</taxon>
        <taxon>Boletales</taxon>
        <taxon>Suillineae</taxon>
        <taxon>Suillaceae</taxon>
        <taxon>Suillus</taxon>
    </lineage>
</organism>
<dbReference type="GO" id="GO:0016929">
    <property type="term" value="F:deSUMOylase activity"/>
    <property type="evidence" value="ECO:0007669"/>
    <property type="project" value="TreeGrafter"/>
</dbReference>
<dbReference type="Proteomes" id="UP000054485">
    <property type="component" value="Unassembled WGS sequence"/>
</dbReference>
<feature type="compositionally biased region" description="Polar residues" evidence="5">
    <location>
        <begin position="99"/>
        <end position="120"/>
    </location>
</feature>
<comment type="similarity">
    <text evidence="1">Belongs to the peptidase C48 family.</text>
</comment>
<dbReference type="AlphaFoldDB" id="A0A0D0B1B7"/>
<protein>
    <recommendedName>
        <fullName evidence="6">Ubiquitin-like protease family profile domain-containing protein</fullName>
    </recommendedName>
</protein>
<dbReference type="PANTHER" id="PTHR12606">
    <property type="entry name" value="SENTRIN/SUMO-SPECIFIC PROTEASE"/>
    <property type="match status" value="1"/>
</dbReference>
<dbReference type="HOGENOM" id="CLU_704325_0_0_1"/>
<proteinExistence type="inferred from homology"/>
<dbReference type="SUPFAM" id="SSF54001">
    <property type="entry name" value="Cysteine proteinases"/>
    <property type="match status" value="1"/>
</dbReference>
<evidence type="ECO:0000256" key="5">
    <source>
        <dbReference type="SAM" id="MobiDB-lite"/>
    </source>
</evidence>
<evidence type="ECO:0000259" key="6">
    <source>
        <dbReference type="PROSITE" id="PS50600"/>
    </source>
</evidence>
<dbReference type="PROSITE" id="PS50600">
    <property type="entry name" value="ULP_PROTEASE"/>
    <property type="match status" value="1"/>
</dbReference>
<accession>A0A0D0B1B7</accession>
<sequence length="392" mass="44031">MKLFLRSSLEHLDRLERRGREEIQATRNFIQILHDCNLDDSTEDGCDTTVDSQEEFNDLNAIFNNVIPTLLVKLRDRLFMLQPLPPVASLEAMGLLSEGASTPFGQPSEGPSTDGTSSSAIYGPEAQPQLASDKEVSTESINDGYAVIEAPRVCNLSIDNLCVPSKENLVVEPGVLAPRIRPRRDGFPRQVFDAKDISCLSSPTAHLNDVCINSCAALLYSQFKLPTVDCAILSTYDLTRIRSNLPDEIIWRNTSWTSYWEKNVWILPIQRPSGIGHWVACIIYFQTKEIHLFDSLAGSWECDINDIMKLVVRLLTIARQRHSGVQIDLDGWTPLELNAKPCQSNTYDCGLWVLAAITAVLRGRHVTNLHEERMSDWRNYLCSMVLSLPART</sequence>
<keyword evidence="2" id="KW-0645">Protease</keyword>
<evidence type="ECO:0000256" key="1">
    <source>
        <dbReference type="ARBA" id="ARBA00005234"/>
    </source>
</evidence>
<dbReference type="InterPro" id="IPR038765">
    <property type="entry name" value="Papain-like_cys_pep_sf"/>
</dbReference>
<dbReference type="EMBL" id="KN835204">
    <property type="protein sequence ID" value="KIK43804.1"/>
    <property type="molecule type" value="Genomic_DNA"/>
</dbReference>
<dbReference type="PANTHER" id="PTHR12606:SF141">
    <property type="entry name" value="GH15225P-RELATED"/>
    <property type="match status" value="1"/>
</dbReference>
<dbReference type="GO" id="GO:0006508">
    <property type="term" value="P:proteolysis"/>
    <property type="evidence" value="ECO:0007669"/>
    <property type="project" value="UniProtKB-KW"/>
</dbReference>
<dbReference type="InterPro" id="IPR003653">
    <property type="entry name" value="Peptidase_C48_C"/>
</dbReference>
<reference evidence="8" key="2">
    <citation type="submission" date="2015-01" db="EMBL/GenBank/DDBJ databases">
        <title>Evolutionary Origins and Diversification of the Mycorrhizal Mutualists.</title>
        <authorList>
            <consortium name="DOE Joint Genome Institute"/>
            <consortium name="Mycorrhizal Genomics Consortium"/>
            <person name="Kohler A."/>
            <person name="Kuo A."/>
            <person name="Nagy L.G."/>
            <person name="Floudas D."/>
            <person name="Copeland A."/>
            <person name="Barry K.W."/>
            <person name="Cichocki N."/>
            <person name="Veneault-Fourrey C."/>
            <person name="LaButti K."/>
            <person name="Lindquist E.A."/>
            <person name="Lipzen A."/>
            <person name="Lundell T."/>
            <person name="Morin E."/>
            <person name="Murat C."/>
            <person name="Riley R."/>
            <person name="Ohm R."/>
            <person name="Sun H."/>
            <person name="Tunlid A."/>
            <person name="Henrissat B."/>
            <person name="Grigoriev I.V."/>
            <person name="Hibbett D.S."/>
            <person name="Martin F."/>
        </authorList>
    </citation>
    <scope>NUCLEOTIDE SEQUENCE [LARGE SCALE GENOMIC DNA]</scope>
    <source>
        <strain evidence="8">UH-Slu-Lm8-n1</strain>
    </source>
</reference>
<feature type="domain" description="Ubiquitin-like protease family profile" evidence="6">
    <location>
        <begin position="190"/>
        <end position="360"/>
    </location>
</feature>
<evidence type="ECO:0000256" key="2">
    <source>
        <dbReference type="ARBA" id="ARBA00022670"/>
    </source>
</evidence>
<feature type="region of interest" description="Disordered" evidence="5">
    <location>
        <begin position="99"/>
        <end position="135"/>
    </location>
</feature>